<organism evidence="3 4">
    <name type="scientific">Oikopleura dioica</name>
    <name type="common">Tunicate</name>
    <dbReference type="NCBI Taxonomy" id="34765"/>
    <lineage>
        <taxon>Eukaryota</taxon>
        <taxon>Metazoa</taxon>
        <taxon>Chordata</taxon>
        <taxon>Tunicata</taxon>
        <taxon>Appendicularia</taxon>
        <taxon>Copelata</taxon>
        <taxon>Oikopleuridae</taxon>
        <taxon>Oikopleura</taxon>
    </lineage>
</organism>
<reference evidence="3 4" key="1">
    <citation type="submission" date="2021-04" db="EMBL/GenBank/DDBJ databases">
        <authorList>
            <person name="Bliznina A."/>
        </authorList>
    </citation>
    <scope>NUCLEOTIDE SEQUENCE [LARGE SCALE GENOMIC DNA]</scope>
</reference>
<feature type="region of interest" description="Disordered" evidence="2">
    <location>
        <begin position="1"/>
        <end position="30"/>
    </location>
</feature>
<dbReference type="EMBL" id="OU015569">
    <property type="protein sequence ID" value="CAG5094953.1"/>
    <property type="molecule type" value="Genomic_DNA"/>
</dbReference>
<evidence type="ECO:0000256" key="1">
    <source>
        <dbReference type="SAM" id="Coils"/>
    </source>
</evidence>
<dbReference type="Proteomes" id="UP001158576">
    <property type="component" value="Chromosome XSR"/>
</dbReference>
<gene>
    <name evidence="3" type="ORF">OKIOD_LOCUS5518</name>
</gene>
<evidence type="ECO:0000256" key="2">
    <source>
        <dbReference type="SAM" id="MobiDB-lite"/>
    </source>
</evidence>
<protein>
    <submittedName>
        <fullName evidence="3">Oidioi.mRNA.OKI2018_I69.XSR.g13960.t1.cds</fullName>
    </submittedName>
</protein>
<keyword evidence="4" id="KW-1185">Reference proteome</keyword>
<keyword evidence="1" id="KW-0175">Coiled coil</keyword>
<sequence length="288" mass="32594">MAPKKAQGKRKMDVDEANMDQKDESAEKQKKVEIKEELCDRCSEKESLGVWEGKKWCSTCAKRQRFLLTAVAECKIEDEAAAMKAAKAAIKKAKKAKDDLELKKKCKAAATTKLDSFLGAIGLEKHDSELEGVTKIGYGYRSEVGDYSTWKEMNEKDIENVLALIIAGATETSSGMNFDVEKDGWRLIIKCLEDSAGNARWKGRQDYQIQIETNGKTIFGEKPKIDFDVDVEIFDCWHDKPKEEAELFFDDDWSETVGEGKERVKFYVEGHKVGGDEDHRLLINITMN</sequence>
<evidence type="ECO:0000313" key="3">
    <source>
        <dbReference type="EMBL" id="CAG5094953.1"/>
    </source>
</evidence>
<evidence type="ECO:0000313" key="4">
    <source>
        <dbReference type="Proteomes" id="UP001158576"/>
    </source>
</evidence>
<accession>A0ABN7SH32</accession>
<feature type="coiled-coil region" evidence="1">
    <location>
        <begin position="76"/>
        <end position="103"/>
    </location>
</feature>
<proteinExistence type="predicted"/>
<feature type="compositionally biased region" description="Basic and acidic residues" evidence="2">
    <location>
        <begin position="10"/>
        <end position="30"/>
    </location>
</feature>
<name>A0ABN7SH32_OIKDI</name>